<gene>
    <name evidence="1" type="ORF">TPAR_04048</name>
</gene>
<protein>
    <submittedName>
        <fullName evidence="1">Uncharacterized protein</fullName>
    </submittedName>
</protein>
<name>A0A2S4L001_9HYPO</name>
<dbReference type="Pfam" id="PF21858">
    <property type="entry name" value="DUF6914"/>
    <property type="match status" value="1"/>
</dbReference>
<proteinExistence type="predicted"/>
<comment type="caution">
    <text evidence="1">The sequence shown here is derived from an EMBL/GenBank/DDBJ whole genome shotgun (WGS) entry which is preliminary data.</text>
</comment>
<dbReference type="InterPro" id="IPR054208">
    <property type="entry name" value="DUF6914"/>
</dbReference>
<accession>A0A2S4L001</accession>
<evidence type="ECO:0000313" key="2">
    <source>
        <dbReference type="Proteomes" id="UP000237481"/>
    </source>
</evidence>
<keyword evidence="2" id="KW-1185">Reference proteome</keyword>
<reference evidence="1 2" key="1">
    <citation type="submission" date="2018-01" db="EMBL/GenBank/DDBJ databases">
        <title>Harnessing the power of phylogenomics to disentangle the directionality and signatures of interkingdom host jumping in the parasitic fungal genus Tolypocladium.</title>
        <authorList>
            <person name="Quandt C.A."/>
            <person name="Patterson W."/>
            <person name="Spatafora J.W."/>
        </authorList>
    </citation>
    <scope>NUCLEOTIDE SEQUENCE [LARGE SCALE GENOMIC DNA]</scope>
    <source>
        <strain evidence="1 2">NRBC 100945</strain>
    </source>
</reference>
<evidence type="ECO:0000313" key="1">
    <source>
        <dbReference type="EMBL" id="POR35771.1"/>
    </source>
</evidence>
<organism evidence="1 2">
    <name type="scientific">Tolypocladium paradoxum</name>
    <dbReference type="NCBI Taxonomy" id="94208"/>
    <lineage>
        <taxon>Eukaryota</taxon>
        <taxon>Fungi</taxon>
        <taxon>Dikarya</taxon>
        <taxon>Ascomycota</taxon>
        <taxon>Pezizomycotina</taxon>
        <taxon>Sordariomycetes</taxon>
        <taxon>Hypocreomycetidae</taxon>
        <taxon>Hypocreales</taxon>
        <taxon>Ophiocordycipitaceae</taxon>
        <taxon>Tolypocladium</taxon>
    </lineage>
</organism>
<dbReference type="AlphaFoldDB" id="A0A2S4L001"/>
<dbReference type="EMBL" id="PKSG01000405">
    <property type="protein sequence ID" value="POR35771.1"/>
    <property type="molecule type" value="Genomic_DNA"/>
</dbReference>
<sequence>MPSNKDRLYLALYARGGAPQMPGLEDSYHWAFVTGPKVEPKSGGQGTRFHAKEGLISVGEPPTPQWVWTYEEKPIPLQPTQMLLVRVVIGKIKDQHRVRATFERTPIRSEVPGWNCVAWAEEAFRELLRDRKALDKAVDNWDLVRDTAMWYVEQKKADHRFDGQGQYDQSRAATWDMLLGEELIP</sequence>
<dbReference type="Proteomes" id="UP000237481">
    <property type="component" value="Unassembled WGS sequence"/>
</dbReference>